<sequence length="116" mass="12498">MISGAALGGYLLEEALANLLRRNGYRLLQQVSDDPQALRKAGHGLLVRGRGADHQADALGDLIVPAPFSLPVRLFVEGKTEGLLATDTPDPLNATYRRGVRASHFKIPPEIAIYLA</sequence>
<reference evidence="2" key="1">
    <citation type="journal article" date="2019" name="Int. J. Syst. Evol. Microbiol.">
        <title>The Global Catalogue of Microorganisms (GCM) 10K type strain sequencing project: providing services to taxonomists for standard genome sequencing and annotation.</title>
        <authorList>
            <consortium name="The Broad Institute Genomics Platform"/>
            <consortium name="The Broad Institute Genome Sequencing Center for Infectious Disease"/>
            <person name="Wu L."/>
            <person name="Ma J."/>
        </authorList>
    </citation>
    <scope>NUCLEOTIDE SEQUENCE [LARGE SCALE GENOMIC DNA]</scope>
    <source>
        <strain evidence="2">JCM 14307</strain>
    </source>
</reference>
<gene>
    <name evidence="1" type="ORF">GCM10009745_80100</name>
</gene>
<dbReference type="EMBL" id="BAAANF010000031">
    <property type="protein sequence ID" value="GAA1719140.1"/>
    <property type="molecule type" value="Genomic_DNA"/>
</dbReference>
<organism evidence="1 2">
    <name type="scientific">Kribbella yunnanensis</name>
    <dbReference type="NCBI Taxonomy" id="190194"/>
    <lineage>
        <taxon>Bacteria</taxon>
        <taxon>Bacillati</taxon>
        <taxon>Actinomycetota</taxon>
        <taxon>Actinomycetes</taxon>
        <taxon>Propionibacteriales</taxon>
        <taxon>Kribbellaceae</taxon>
        <taxon>Kribbella</taxon>
    </lineage>
</organism>
<proteinExistence type="predicted"/>
<dbReference type="RefSeq" id="WP_344164885.1">
    <property type="nucleotide sequence ID" value="NZ_BAAANF010000031.1"/>
</dbReference>
<evidence type="ECO:0000313" key="2">
    <source>
        <dbReference type="Proteomes" id="UP001500280"/>
    </source>
</evidence>
<comment type="caution">
    <text evidence="1">The sequence shown here is derived from an EMBL/GenBank/DDBJ whole genome shotgun (WGS) entry which is preliminary data.</text>
</comment>
<protein>
    <submittedName>
        <fullName evidence="1">Uncharacterized protein</fullName>
    </submittedName>
</protein>
<dbReference type="Proteomes" id="UP001500280">
    <property type="component" value="Unassembled WGS sequence"/>
</dbReference>
<accession>A0ABP4V7I8</accession>
<keyword evidence="2" id="KW-1185">Reference proteome</keyword>
<evidence type="ECO:0000313" key="1">
    <source>
        <dbReference type="EMBL" id="GAA1719140.1"/>
    </source>
</evidence>
<name>A0ABP4V7I8_9ACTN</name>